<proteinExistence type="predicted"/>
<evidence type="ECO:0000313" key="1">
    <source>
        <dbReference type="EMBL" id="ERL94566.1"/>
    </source>
</evidence>
<name>U4UWA9_DENPD</name>
<evidence type="ECO:0000313" key="2">
    <source>
        <dbReference type="Proteomes" id="UP000030742"/>
    </source>
</evidence>
<organism evidence="1 2">
    <name type="scientific">Dendroctonus ponderosae</name>
    <name type="common">Mountain pine beetle</name>
    <dbReference type="NCBI Taxonomy" id="77166"/>
    <lineage>
        <taxon>Eukaryota</taxon>
        <taxon>Metazoa</taxon>
        <taxon>Ecdysozoa</taxon>
        <taxon>Arthropoda</taxon>
        <taxon>Hexapoda</taxon>
        <taxon>Insecta</taxon>
        <taxon>Pterygota</taxon>
        <taxon>Neoptera</taxon>
        <taxon>Endopterygota</taxon>
        <taxon>Coleoptera</taxon>
        <taxon>Polyphaga</taxon>
        <taxon>Cucujiformia</taxon>
        <taxon>Curculionidae</taxon>
        <taxon>Scolytinae</taxon>
        <taxon>Dendroctonus</taxon>
    </lineage>
</organism>
<reference evidence="1 2" key="1">
    <citation type="journal article" date="2013" name="Genome Biol.">
        <title>Draft genome of the mountain pine beetle, Dendroctonus ponderosae Hopkins, a major forest pest.</title>
        <authorList>
            <person name="Keeling C.I."/>
            <person name="Yuen M.M."/>
            <person name="Liao N.Y."/>
            <person name="Docking T.R."/>
            <person name="Chan S.K."/>
            <person name="Taylor G.A."/>
            <person name="Palmquist D.L."/>
            <person name="Jackman S.D."/>
            <person name="Nguyen A."/>
            <person name="Li M."/>
            <person name="Henderson H."/>
            <person name="Janes J.K."/>
            <person name="Zhao Y."/>
            <person name="Pandoh P."/>
            <person name="Moore R."/>
            <person name="Sperling F.A."/>
            <person name="Huber D.P."/>
            <person name="Birol I."/>
            <person name="Jones S.J."/>
            <person name="Bohlmann J."/>
        </authorList>
    </citation>
    <scope>NUCLEOTIDE SEQUENCE</scope>
</reference>
<gene>
    <name evidence="1" type="ORF">D910_11843</name>
</gene>
<dbReference type="EMBL" id="KB632394">
    <property type="protein sequence ID" value="ERL94566.1"/>
    <property type="molecule type" value="Genomic_DNA"/>
</dbReference>
<sequence>MGNAALHEVQLWMRRNKLDMAPEKTTSIVFKWSCKNRREISFVCGDHVIKPEKSVVIEKADRTFKSMSALLPNIGGPRSSKRKVMATCLQSIITYAAPV</sequence>
<dbReference type="AlphaFoldDB" id="U4UWA9"/>
<dbReference type="Proteomes" id="UP000030742">
    <property type="component" value="Unassembled WGS sequence"/>
</dbReference>
<accession>U4UWA9</accession>
<protein>
    <submittedName>
        <fullName evidence="1">Uncharacterized protein</fullName>
    </submittedName>
</protein>